<protein>
    <submittedName>
        <fullName evidence="2">Uncharacterized protein</fullName>
    </submittedName>
</protein>
<sequence length="108" mass="12216">MPTAAKPENNNLVLTALFKQIDMGRTGIINFKRLAEDIPVNGENAARHRWTRVLESLGIREKMGKSKDDGKESEGVESVLREGSEVESPMKGVKRKMEDEEFIDEEQQ</sequence>
<organism evidence="2 3">
    <name type="scientific">Monilinia vaccinii-corymbosi</name>
    <dbReference type="NCBI Taxonomy" id="61207"/>
    <lineage>
        <taxon>Eukaryota</taxon>
        <taxon>Fungi</taxon>
        <taxon>Dikarya</taxon>
        <taxon>Ascomycota</taxon>
        <taxon>Pezizomycotina</taxon>
        <taxon>Leotiomycetes</taxon>
        <taxon>Helotiales</taxon>
        <taxon>Sclerotiniaceae</taxon>
        <taxon>Monilinia</taxon>
    </lineage>
</organism>
<gene>
    <name evidence="2" type="ORF">DSL72_008392</name>
</gene>
<dbReference type="Proteomes" id="UP000672032">
    <property type="component" value="Chromosome 5"/>
</dbReference>
<dbReference type="EMBL" id="CP063409">
    <property type="protein sequence ID" value="QSZ35522.1"/>
    <property type="molecule type" value="Genomic_DNA"/>
</dbReference>
<dbReference type="OrthoDB" id="3553812at2759"/>
<feature type="compositionally biased region" description="Basic and acidic residues" evidence="1">
    <location>
        <begin position="62"/>
        <end position="84"/>
    </location>
</feature>
<feature type="compositionally biased region" description="Acidic residues" evidence="1">
    <location>
        <begin position="99"/>
        <end position="108"/>
    </location>
</feature>
<proteinExistence type="predicted"/>
<keyword evidence="3" id="KW-1185">Reference proteome</keyword>
<reference evidence="2" key="1">
    <citation type="submission" date="2020-10" db="EMBL/GenBank/DDBJ databases">
        <title>Genome Sequence of Monilinia vaccinii-corymbosi Sheds Light on Mummy Berry Disease Infection of Blueberry and Mating Type.</title>
        <authorList>
            <person name="Yow A.G."/>
            <person name="Zhang Y."/>
            <person name="Bansal K."/>
            <person name="Eacker S.M."/>
            <person name="Sullivan S."/>
            <person name="Liachko I."/>
            <person name="Cubeta M.A."/>
            <person name="Rollins J.A."/>
            <person name="Ashrafi H."/>
        </authorList>
    </citation>
    <scope>NUCLEOTIDE SEQUENCE</scope>
    <source>
        <strain evidence="2">RL-1</strain>
    </source>
</reference>
<evidence type="ECO:0000256" key="1">
    <source>
        <dbReference type="SAM" id="MobiDB-lite"/>
    </source>
</evidence>
<evidence type="ECO:0000313" key="2">
    <source>
        <dbReference type="EMBL" id="QSZ35522.1"/>
    </source>
</evidence>
<evidence type="ECO:0000313" key="3">
    <source>
        <dbReference type="Proteomes" id="UP000672032"/>
    </source>
</evidence>
<feature type="region of interest" description="Disordered" evidence="1">
    <location>
        <begin position="62"/>
        <end position="108"/>
    </location>
</feature>
<accession>A0A8A3PJL3</accession>
<dbReference type="AlphaFoldDB" id="A0A8A3PJL3"/>
<name>A0A8A3PJL3_9HELO</name>